<evidence type="ECO:0000256" key="4">
    <source>
        <dbReference type="ARBA" id="ARBA00022840"/>
    </source>
</evidence>
<keyword evidence="2" id="KW-0547">Nucleotide-binding</keyword>
<evidence type="ECO:0000259" key="6">
    <source>
        <dbReference type="PROSITE" id="PS50011"/>
    </source>
</evidence>
<evidence type="ECO:0000256" key="2">
    <source>
        <dbReference type="ARBA" id="ARBA00022741"/>
    </source>
</evidence>
<gene>
    <name evidence="7" type="ORF">QYE76_002097</name>
</gene>
<dbReference type="InterPro" id="IPR008271">
    <property type="entry name" value="Ser/Thr_kinase_AS"/>
</dbReference>
<evidence type="ECO:0000313" key="7">
    <source>
        <dbReference type="EMBL" id="KAK1627782.1"/>
    </source>
</evidence>
<dbReference type="Gene3D" id="1.10.510.10">
    <property type="entry name" value="Transferase(Phosphotransferase) domain 1"/>
    <property type="match status" value="1"/>
</dbReference>
<dbReference type="InterPro" id="IPR011009">
    <property type="entry name" value="Kinase-like_dom_sf"/>
</dbReference>
<keyword evidence="3" id="KW-0418">Kinase</keyword>
<feature type="domain" description="Protein kinase" evidence="6">
    <location>
        <begin position="1"/>
        <end position="265"/>
    </location>
</feature>
<evidence type="ECO:0000256" key="3">
    <source>
        <dbReference type="ARBA" id="ARBA00022777"/>
    </source>
</evidence>
<keyword evidence="1" id="KW-0808">Transferase</keyword>
<accession>A0AAD8VXY5</accession>
<dbReference type="SMART" id="SM00220">
    <property type="entry name" value="S_TKc"/>
    <property type="match status" value="1"/>
</dbReference>
<proteinExistence type="inferred from homology"/>
<dbReference type="EMBL" id="JAUUTY010000005">
    <property type="protein sequence ID" value="KAK1627782.1"/>
    <property type="molecule type" value="Genomic_DNA"/>
</dbReference>
<dbReference type="GO" id="GO:0005524">
    <property type="term" value="F:ATP binding"/>
    <property type="evidence" value="ECO:0007669"/>
    <property type="project" value="UniProtKB-KW"/>
</dbReference>
<evidence type="ECO:0000313" key="8">
    <source>
        <dbReference type="Proteomes" id="UP001231189"/>
    </source>
</evidence>
<dbReference type="GO" id="GO:0004694">
    <property type="term" value="F:eukaryotic translation initiation factor 2alpha kinase activity"/>
    <property type="evidence" value="ECO:0007669"/>
    <property type="project" value="TreeGrafter"/>
</dbReference>
<name>A0AAD8VXY5_LOLMU</name>
<reference evidence="7" key="1">
    <citation type="submission" date="2023-07" db="EMBL/GenBank/DDBJ databases">
        <title>A chromosome-level genome assembly of Lolium multiflorum.</title>
        <authorList>
            <person name="Chen Y."/>
            <person name="Copetti D."/>
            <person name="Kolliker R."/>
            <person name="Studer B."/>
        </authorList>
    </citation>
    <scope>NUCLEOTIDE SEQUENCE</scope>
    <source>
        <strain evidence="7">02402/16</strain>
        <tissue evidence="7">Leaf</tissue>
    </source>
</reference>
<keyword evidence="8" id="KW-1185">Reference proteome</keyword>
<dbReference type="SUPFAM" id="SSF56112">
    <property type="entry name" value="Protein kinase-like (PK-like)"/>
    <property type="match status" value="1"/>
</dbReference>
<dbReference type="PANTHER" id="PTHR11042">
    <property type="entry name" value="EUKARYOTIC TRANSLATION INITIATION FACTOR 2-ALPHA KINASE EIF2-ALPHA KINASE -RELATED"/>
    <property type="match status" value="1"/>
</dbReference>
<dbReference type="Proteomes" id="UP001231189">
    <property type="component" value="Unassembled WGS sequence"/>
</dbReference>
<organism evidence="7 8">
    <name type="scientific">Lolium multiflorum</name>
    <name type="common">Italian ryegrass</name>
    <name type="synonym">Lolium perenne subsp. multiflorum</name>
    <dbReference type="NCBI Taxonomy" id="4521"/>
    <lineage>
        <taxon>Eukaryota</taxon>
        <taxon>Viridiplantae</taxon>
        <taxon>Streptophyta</taxon>
        <taxon>Embryophyta</taxon>
        <taxon>Tracheophyta</taxon>
        <taxon>Spermatophyta</taxon>
        <taxon>Magnoliopsida</taxon>
        <taxon>Liliopsida</taxon>
        <taxon>Poales</taxon>
        <taxon>Poaceae</taxon>
        <taxon>BOP clade</taxon>
        <taxon>Pooideae</taxon>
        <taxon>Poodae</taxon>
        <taxon>Poeae</taxon>
        <taxon>Poeae Chloroplast Group 2 (Poeae type)</taxon>
        <taxon>Loliodinae</taxon>
        <taxon>Loliinae</taxon>
        <taxon>Lolium</taxon>
    </lineage>
</organism>
<comment type="caution">
    <text evidence="7">The sequence shown here is derived from an EMBL/GenBank/DDBJ whole genome shotgun (WGS) entry which is preliminary data.</text>
</comment>
<protein>
    <recommendedName>
        <fullName evidence="6">Protein kinase domain-containing protein</fullName>
    </recommendedName>
</protein>
<dbReference type="GO" id="GO:0005634">
    <property type="term" value="C:nucleus"/>
    <property type="evidence" value="ECO:0007669"/>
    <property type="project" value="TreeGrafter"/>
</dbReference>
<evidence type="ECO:0000256" key="1">
    <source>
        <dbReference type="ARBA" id="ARBA00022679"/>
    </source>
</evidence>
<dbReference type="PROSITE" id="PS00108">
    <property type="entry name" value="PROTEIN_KINASE_ST"/>
    <property type="match status" value="1"/>
</dbReference>
<keyword evidence="4" id="KW-0067">ATP-binding</keyword>
<dbReference type="Pfam" id="PF00069">
    <property type="entry name" value="Pkinase"/>
    <property type="match status" value="1"/>
</dbReference>
<dbReference type="PROSITE" id="PS50011">
    <property type="entry name" value="PROTEIN_KINASE_DOM"/>
    <property type="match status" value="1"/>
</dbReference>
<sequence length="265" mass="29940">MDTSLGDVQFALKKMQITDEFDDEGAIDYQEPREVTIFSALKDSRIVTFIQAWACDGLYKTYLERSDAEEYDVCEDGPDLRYVIIQMNICSRTLEQLLPVGEGRAINVEVAWIIFTEITKALNYIHQNGVIHRDLKPGNIFFLSHDTYQVMIGDFGHSCWSKQYVDGKKGTPLRGTQLYAAPELDDTASDHTDKADIYSLGVILVEMFHSFTTGQEKGQVLIGLSKGKYPTKWEGDTVLLKRLTASSPSDRPSATEILDYMAKRQ</sequence>
<comment type="similarity">
    <text evidence="5">Belongs to the protein kinase superfamily. Ser/Thr protein kinase family. GCN2 subfamily.</text>
</comment>
<dbReference type="InterPro" id="IPR050339">
    <property type="entry name" value="CC_SR_Kinase"/>
</dbReference>
<dbReference type="AlphaFoldDB" id="A0AAD8VXY5"/>
<dbReference type="GO" id="GO:0005829">
    <property type="term" value="C:cytosol"/>
    <property type="evidence" value="ECO:0007669"/>
    <property type="project" value="TreeGrafter"/>
</dbReference>
<evidence type="ECO:0000256" key="5">
    <source>
        <dbReference type="ARBA" id="ARBA00037982"/>
    </source>
</evidence>
<dbReference type="PANTHER" id="PTHR11042:SF136">
    <property type="entry name" value="EIF-2-ALPHA KINASE GCN2"/>
    <property type="match status" value="1"/>
</dbReference>
<dbReference type="InterPro" id="IPR000719">
    <property type="entry name" value="Prot_kinase_dom"/>
</dbReference>